<name>A0A009QD22_ACIBA</name>
<dbReference type="AlphaFoldDB" id="A0A009QD22"/>
<accession>A0A009QD22</accession>
<dbReference type="PATRIC" id="fig|1310607.3.peg.1386"/>
<proteinExistence type="predicted"/>
<gene>
    <name evidence="1" type="ORF">J506_1432</name>
</gene>
<reference evidence="1 2" key="1">
    <citation type="submission" date="2014-02" db="EMBL/GenBank/DDBJ databases">
        <title>Comparative genomics and transcriptomics to identify genetic mechanisms underlying the emergence of carbapenem resistant Acinetobacter baumannii (CRAb).</title>
        <authorList>
            <person name="Harris A.D."/>
            <person name="Johnson K.J."/>
            <person name="George J."/>
            <person name="Shefchek K."/>
            <person name="Daugherty S.C."/>
            <person name="Parankush S."/>
            <person name="Sadzewicz L."/>
            <person name="Tallon L."/>
            <person name="Sengamalay N."/>
            <person name="Hazen T.H."/>
            <person name="Rasko D.A."/>
        </authorList>
    </citation>
    <scope>NUCLEOTIDE SEQUENCE [LARGE SCALE GENOMIC DNA]</scope>
    <source>
        <strain evidence="1 2">625974</strain>
    </source>
</reference>
<comment type="caution">
    <text evidence="1">The sequence shown here is derived from an EMBL/GenBank/DDBJ whole genome shotgun (WGS) entry which is preliminary data.</text>
</comment>
<dbReference type="EMBL" id="JEXD01000008">
    <property type="protein sequence ID" value="EXC08121.1"/>
    <property type="molecule type" value="Genomic_DNA"/>
</dbReference>
<evidence type="ECO:0000313" key="2">
    <source>
        <dbReference type="Proteomes" id="UP000021108"/>
    </source>
</evidence>
<protein>
    <submittedName>
        <fullName evidence="1">Uncharacterized protein</fullName>
    </submittedName>
</protein>
<dbReference type="RefSeq" id="WP_001007578.1">
    <property type="nucleotide sequence ID" value="NZ_JEXD01000008.1"/>
</dbReference>
<evidence type="ECO:0000313" key="1">
    <source>
        <dbReference type="EMBL" id="EXC08121.1"/>
    </source>
</evidence>
<sequence length="132" mass="14526">MAIQTIKFDDRQVFVGTPSDIMMAEIASPFAVLLTASDSQEQKEALGISKKLLSLGCKEFCCIGQNAELLHDHLDLLLEEDGQIDVVTTWHENIIDGCEYFLFGAGGQSLTLYALISHHLELLDALTLTAQE</sequence>
<dbReference type="Proteomes" id="UP000021108">
    <property type="component" value="Unassembled WGS sequence"/>
</dbReference>
<organism evidence="1 2">
    <name type="scientific">Acinetobacter baumannii 625974</name>
    <dbReference type="NCBI Taxonomy" id="1310607"/>
    <lineage>
        <taxon>Bacteria</taxon>
        <taxon>Pseudomonadati</taxon>
        <taxon>Pseudomonadota</taxon>
        <taxon>Gammaproteobacteria</taxon>
        <taxon>Moraxellales</taxon>
        <taxon>Moraxellaceae</taxon>
        <taxon>Acinetobacter</taxon>
        <taxon>Acinetobacter calcoaceticus/baumannii complex</taxon>
    </lineage>
</organism>